<evidence type="ECO:0000256" key="7">
    <source>
        <dbReference type="RuleBase" id="RU000487"/>
    </source>
</evidence>
<dbReference type="OrthoDB" id="10249208at2759"/>
<dbReference type="SUPFAM" id="SSF53067">
    <property type="entry name" value="Actin-like ATPase domain"/>
    <property type="match status" value="2"/>
</dbReference>
<evidence type="ECO:0000256" key="6">
    <source>
        <dbReference type="ARBA" id="ARBA00023212"/>
    </source>
</evidence>
<evidence type="ECO:0000313" key="9">
    <source>
        <dbReference type="Proteomes" id="UP000275846"/>
    </source>
</evidence>
<dbReference type="Gene3D" id="3.90.640.10">
    <property type="entry name" value="Actin, Chain A, domain 4"/>
    <property type="match status" value="1"/>
</dbReference>
<sequence>MADEDNAALVIDNGSGMCKAGFAGDDAPRAVFPSIVGRPRHQAKACMSRFETPPWSQARMRLVLGSNENWGVMVGMGQKDSYVGDEAQSKRGILTLKYPIEHGIVTNWDDMEKIWHHTFYNELRVAPEEHPVLLTEAPLNPKANREKMTQIMFETFNSPAMYVAIQAVLSLYASGRTTGVVLDSGDGVTHTVPIYEGYALPHAILRLDLAGRDLTDYLIKIMTERGYSFTTTAEREIVRDIKEKLCYVALDFEQEMITSISSSILEKSYELPDGQMITIGNERFRCPEALFQPNFLGLEATGIHETTYNSIMKCDVDIRKDLYSNTVLSGGSTMYHGIAERMQREISALAPSTMKIRIAAPPERKYSVWIGGSILASLSTFQQMWVSKLEYDECGPGIVHRKCF</sequence>
<evidence type="ECO:0000313" key="8">
    <source>
        <dbReference type="EMBL" id="VDL97792.1"/>
    </source>
</evidence>
<dbReference type="SMART" id="SM00268">
    <property type="entry name" value="ACTIN"/>
    <property type="match status" value="1"/>
</dbReference>
<reference evidence="10" key="1">
    <citation type="submission" date="2016-06" db="UniProtKB">
        <authorList>
            <consortium name="WormBaseParasite"/>
        </authorList>
    </citation>
    <scope>IDENTIFICATION</scope>
</reference>
<keyword evidence="3" id="KW-0963">Cytoplasm</keyword>
<dbReference type="GO" id="GO:0005856">
    <property type="term" value="C:cytoskeleton"/>
    <property type="evidence" value="ECO:0007669"/>
    <property type="project" value="UniProtKB-SubCell"/>
</dbReference>
<comment type="similarity">
    <text evidence="7">Belongs to the actin family.</text>
</comment>
<dbReference type="FunFam" id="3.90.640.10:FF:000047">
    <property type="entry name" value="Actin, alpha skeletal muscle"/>
    <property type="match status" value="1"/>
</dbReference>
<organism evidence="10">
    <name type="scientific">Schistocephalus solidus</name>
    <name type="common">Tapeworm</name>
    <dbReference type="NCBI Taxonomy" id="70667"/>
    <lineage>
        <taxon>Eukaryota</taxon>
        <taxon>Metazoa</taxon>
        <taxon>Spiralia</taxon>
        <taxon>Lophotrochozoa</taxon>
        <taxon>Platyhelminthes</taxon>
        <taxon>Cestoda</taxon>
        <taxon>Eucestoda</taxon>
        <taxon>Diphyllobothriidea</taxon>
        <taxon>Diphyllobothriidae</taxon>
        <taxon>Schistocephalus</taxon>
    </lineage>
</organism>
<dbReference type="EMBL" id="UYSU01036507">
    <property type="protein sequence ID" value="VDL97792.1"/>
    <property type="molecule type" value="Genomic_DNA"/>
</dbReference>
<evidence type="ECO:0000256" key="3">
    <source>
        <dbReference type="ARBA" id="ARBA00022490"/>
    </source>
</evidence>
<reference evidence="8 9" key="2">
    <citation type="submission" date="2018-11" db="EMBL/GenBank/DDBJ databases">
        <authorList>
            <consortium name="Pathogen Informatics"/>
        </authorList>
    </citation>
    <scope>NUCLEOTIDE SEQUENCE [LARGE SCALE GENOMIC DNA]</scope>
    <source>
        <strain evidence="8 9">NST_G2</strain>
    </source>
</reference>
<keyword evidence="6" id="KW-0206">Cytoskeleton</keyword>
<protein>
    <submittedName>
        <fullName evidence="10">Actin</fullName>
    </submittedName>
</protein>
<proteinExistence type="inferred from homology"/>
<dbReference type="FunFam" id="3.30.420.40:FF:000404">
    <property type="entry name" value="Major actin"/>
    <property type="match status" value="1"/>
</dbReference>
<dbReference type="PRINTS" id="PR00190">
    <property type="entry name" value="ACTIN"/>
</dbReference>
<gene>
    <name evidence="8" type="ORF">SSLN_LOCUS11407</name>
</gene>
<dbReference type="PROSITE" id="PS00432">
    <property type="entry name" value="ACTINS_2"/>
    <property type="match status" value="1"/>
</dbReference>
<dbReference type="InterPro" id="IPR043129">
    <property type="entry name" value="ATPase_NBD"/>
</dbReference>
<dbReference type="GO" id="GO:0005524">
    <property type="term" value="F:ATP binding"/>
    <property type="evidence" value="ECO:0007669"/>
    <property type="project" value="UniProtKB-KW"/>
</dbReference>
<keyword evidence="4" id="KW-0547">Nucleotide-binding</keyword>
<dbReference type="InterPro" id="IPR004001">
    <property type="entry name" value="Actin_CS"/>
</dbReference>
<dbReference type="Gene3D" id="3.30.420.40">
    <property type="match status" value="2"/>
</dbReference>
<dbReference type="Proteomes" id="UP000275846">
    <property type="component" value="Unassembled WGS sequence"/>
</dbReference>
<evidence type="ECO:0000256" key="5">
    <source>
        <dbReference type="ARBA" id="ARBA00022840"/>
    </source>
</evidence>
<evidence type="ECO:0000256" key="4">
    <source>
        <dbReference type="ARBA" id="ARBA00022741"/>
    </source>
</evidence>
<dbReference type="Pfam" id="PF00022">
    <property type="entry name" value="Actin"/>
    <property type="match status" value="1"/>
</dbReference>
<comment type="subcellular location">
    <subcellularLocation>
        <location evidence="2">Cytoplasm</location>
        <location evidence="2">Cytoskeleton</location>
    </subcellularLocation>
</comment>
<dbReference type="FunFam" id="3.30.420.40:FF:000205">
    <property type="entry name" value="Actin, alpha skeletal muscle"/>
    <property type="match status" value="1"/>
</dbReference>
<dbReference type="FunFam" id="3.30.420.40:FF:000150">
    <property type="entry name" value="Actin-related protein 7"/>
    <property type="match status" value="1"/>
</dbReference>
<name>A0A183T4K9_SCHSO</name>
<dbReference type="InterPro" id="IPR004000">
    <property type="entry name" value="Actin"/>
</dbReference>
<dbReference type="PANTHER" id="PTHR11937">
    <property type="entry name" value="ACTIN"/>
    <property type="match status" value="1"/>
</dbReference>
<dbReference type="STRING" id="70667.A0A183T4K9"/>
<dbReference type="PROSITE" id="PS00406">
    <property type="entry name" value="ACTINS_1"/>
    <property type="match status" value="1"/>
</dbReference>
<comment type="function">
    <text evidence="1">Actins are highly conserved proteins that are involved in various types of cell motility and are ubiquitously expressed in all eukaryotic cells.</text>
</comment>
<dbReference type="InterPro" id="IPR020902">
    <property type="entry name" value="Actin/actin-like_CS"/>
</dbReference>
<dbReference type="WBParaSite" id="SSLN_0001184501-mRNA-1">
    <property type="protein sequence ID" value="SSLN_0001184501-mRNA-1"/>
    <property type="gene ID" value="SSLN_0001184501"/>
</dbReference>
<evidence type="ECO:0000313" key="10">
    <source>
        <dbReference type="WBParaSite" id="SSLN_0001184501-mRNA-1"/>
    </source>
</evidence>
<dbReference type="PROSITE" id="PS01132">
    <property type="entry name" value="ACTINS_ACT_LIKE"/>
    <property type="match status" value="1"/>
</dbReference>
<keyword evidence="9" id="KW-1185">Reference proteome</keyword>
<evidence type="ECO:0000256" key="2">
    <source>
        <dbReference type="ARBA" id="ARBA00004245"/>
    </source>
</evidence>
<dbReference type="AlphaFoldDB" id="A0A183T4K9"/>
<dbReference type="CDD" id="cd10224">
    <property type="entry name" value="ASKHA_NBD_actin"/>
    <property type="match status" value="1"/>
</dbReference>
<accession>A0A183T4K9</accession>
<evidence type="ECO:0000256" key="1">
    <source>
        <dbReference type="ARBA" id="ARBA00003520"/>
    </source>
</evidence>
<keyword evidence="5" id="KW-0067">ATP-binding</keyword>
<dbReference type="FunFam" id="3.30.420.40:FF:000058">
    <property type="entry name" value="Putative actin-related protein 5"/>
    <property type="match status" value="1"/>
</dbReference>